<protein>
    <submittedName>
        <fullName evidence="8">(pine wood nematode) hypothetical protein</fullName>
    </submittedName>
</protein>
<dbReference type="EMBL" id="CAJFDI010000005">
    <property type="protein sequence ID" value="CAD5231681.1"/>
    <property type="molecule type" value="Genomic_DNA"/>
</dbReference>
<dbReference type="SMR" id="A0A7I8X5Z5"/>
<proteinExistence type="predicted"/>
<dbReference type="GO" id="GO:0071013">
    <property type="term" value="C:catalytic step 2 spliceosome"/>
    <property type="evidence" value="ECO:0007669"/>
    <property type="project" value="TreeGrafter"/>
</dbReference>
<evidence type="ECO:0000256" key="6">
    <source>
        <dbReference type="ARBA" id="ARBA00023242"/>
    </source>
</evidence>
<evidence type="ECO:0000256" key="1">
    <source>
        <dbReference type="ARBA" id="ARBA00004123"/>
    </source>
</evidence>
<dbReference type="PROSITE" id="PS50152">
    <property type="entry name" value="25A_SYNTH_3"/>
    <property type="match status" value="1"/>
</dbReference>
<accession>A0A7I8X5Z5</accession>
<keyword evidence="6" id="KW-0539">Nucleus</keyword>
<dbReference type="GO" id="GO:0003677">
    <property type="term" value="F:DNA binding"/>
    <property type="evidence" value="ECO:0007669"/>
    <property type="project" value="UniProtKB-KW"/>
</dbReference>
<dbReference type="SUPFAM" id="SSF81301">
    <property type="entry name" value="Nucleotidyltransferase"/>
    <property type="match status" value="1"/>
</dbReference>
<evidence type="ECO:0000313" key="9">
    <source>
        <dbReference type="Proteomes" id="UP000659654"/>
    </source>
</evidence>
<organism evidence="8 9">
    <name type="scientific">Bursaphelenchus xylophilus</name>
    <name type="common">Pinewood nematode worm</name>
    <name type="synonym">Aphelenchoides xylophilus</name>
    <dbReference type="NCBI Taxonomy" id="6326"/>
    <lineage>
        <taxon>Eukaryota</taxon>
        <taxon>Metazoa</taxon>
        <taxon>Ecdysozoa</taxon>
        <taxon>Nematoda</taxon>
        <taxon>Chromadorea</taxon>
        <taxon>Rhabditida</taxon>
        <taxon>Tylenchina</taxon>
        <taxon>Tylenchomorpha</taxon>
        <taxon>Aphelenchoidea</taxon>
        <taxon>Aphelenchoididae</taxon>
        <taxon>Bursaphelenchus</taxon>
    </lineage>
</organism>
<feature type="domain" description="DZF" evidence="7">
    <location>
        <begin position="44"/>
        <end position="390"/>
    </location>
</feature>
<dbReference type="InterPro" id="IPR049401">
    <property type="entry name" value="DZF_dom_N"/>
</dbReference>
<dbReference type="Gene3D" id="1.10.1410.40">
    <property type="match status" value="1"/>
</dbReference>
<evidence type="ECO:0000256" key="3">
    <source>
        <dbReference type="ARBA" id="ARBA00023125"/>
    </source>
</evidence>
<evidence type="ECO:0000256" key="4">
    <source>
        <dbReference type="ARBA" id="ARBA00023159"/>
    </source>
</evidence>
<evidence type="ECO:0000313" key="8">
    <source>
        <dbReference type="EMBL" id="CAD5231681.1"/>
    </source>
</evidence>
<evidence type="ECO:0000256" key="5">
    <source>
        <dbReference type="ARBA" id="ARBA00023163"/>
    </source>
</evidence>
<dbReference type="PANTHER" id="PTHR46447">
    <property type="entry name" value="INTERLEUKIN ENHANCER-BINDING FACTOR"/>
    <property type="match status" value="1"/>
</dbReference>
<keyword evidence="9" id="KW-1185">Reference proteome</keyword>
<keyword evidence="3" id="KW-0238">DNA-binding</keyword>
<name>A0A7I8X5Z5_BURXY</name>
<dbReference type="SMART" id="SM00572">
    <property type="entry name" value="DZF"/>
    <property type="match status" value="1"/>
</dbReference>
<dbReference type="AlphaFoldDB" id="A0A7I8X5Z5"/>
<dbReference type="Gene3D" id="3.30.460.10">
    <property type="entry name" value="Beta Polymerase, domain 2"/>
    <property type="match status" value="1"/>
</dbReference>
<dbReference type="PANTHER" id="PTHR46447:SF1">
    <property type="entry name" value="INTERLEUKIN ENHANCER-BINDING FACTOR 2"/>
    <property type="match status" value="1"/>
</dbReference>
<dbReference type="Pfam" id="PF20965">
    <property type="entry name" value="DZF_C"/>
    <property type="match status" value="1"/>
</dbReference>
<dbReference type="InterPro" id="IPR006561">
    <property type="entry name" value="DZF_dom"/>
</dbReference>
<sequence>MYPPGYAARPFGYGPPRPFYPPYGPPSYGHIPPSFGRGGEEKRRPTLLRPQTFDQYMSQAEFPRNPEEDEALNKAMLARNQQIAPSSIEQSSATTLMTQVKAALETIISTQSIPSAKITEVKEVGSYKTGTMLTKKNIADLVLVFSTLPTHQTVKALGEKIVEILKETQSGEIFGVVPRDYGCEVAGTQAVLRLMITVPSELPLQLDSELHLKPEILKKNMDALRHAHWFDENAGQPAIKMMVRIIKDIKNRCAGLQPLDIWTIELLSHYCVTYTPDRNPLPLADAFKRFFQLLSAGFLLHCAVAVADPCDPSRRINYGFSPADADLICRTAQFICRLVIHEKFERLFGLKNAHKDVANENETDDSVNIAPLKEAYFDEFLVNKPDERKFGPRVTV</sequence>
<reference evidence="8" key="1">
    <citation type="submission" date="2020-09" db="EMBL/GenBank/DDBJ databases">
        <authorList>
            <person name="Kikuchi T."/>
        </authorList>
    </citation>
    <scope>NUCLEOTIDE SEQUENCE</scope>
    <source>
        <strain evidence="8">Ka4C1</strain>
    </source>
</reference>
<dbReference type="OrthoDB" id="5775647at2759"/>
<comment type="subcellular location">
    <subcellularLocation>
        <location evidence="1">Nucleus</location>
    </subcellularLocation>
</comment>
<gene>
    <name evidence="8" type="ORF">BXYJ_LOCUS11777</name>
</gene>
<dbReference type="InterPro" id="IPR049402">
    <property type="entry name" value="DZF_dom_C"/>
</dbReference>
<dbReference type="InterPro" id="IPR052134">
    <property type="entry name" value="ILF2"/>
</dbReference>
<comment type="caution">
    <text evidence="8">The sequence shown here is derived from an EMBL/GenBank/DDBJ whole genome shotgun (WGS) entry which is preliminary data.</text>
</comment>
<evidence type="ECO:0000259" key="7">
    <source>
        <dbReference type="PROSITE" id="PS51703"/>
    </source>
</evidence>
<keyword evidence="4" id="KW-0010">Activator</keyword>
<dbReference type="Proteomes" id="UP000659654">
    <property type="component" value="Unassembled WGS sequence"/>
</dbReference>
<dbReference type="PROSITE" id="PS51703">
    <property type="entry name" value="DZF"/>
    <property type="match status" value="1"/>
</dbReference>
<dbReference type="GO" id="GO:0003725">
    <property type="term" value="F:double-stranded RNA binding"/>
    <property type="evidence" value="ECO:0007669"/>
    <property type="project" value="TreeGrafter"/>
</dbReference>
<dbReference type="Pfam" id="PF07528">
    <property type="entry name" value="DZF_N"/>
    <property type="match status" value="1"/>
</dbReference>
<keyword evidence="2" id="KW-0805">Transcription regulation</keyword>
<keyword evidence="5" id="KW-0804">Transcription</keyword>
<dbReference type="Proteomes" id="UP000582659">
    <property type="component" value="Unassembled WGS sequence"/>
</dbReference>
<dbReference type="EMBL" id="CAJFCV020000005">
    <property type="protein sequence ID" value="CAG9122967.1"/>
    <property type="molecule type" value="Genomic_DNA"/>
</dbReference>
<evidence type="ECO:0000256" key="2">
    <source>
        <dbReference type="ARBA" id="ARBA00023015"/>
    </source>
</evidence>
<dbReference type="GO" id="GO:0045893">
    <property type="term" value="P:positive regulation of DNA-templated transcription"/>
    <property type="evidence" value="ECO:0007669"/>
    <property type="project" value="TreeGrafter"/>
</dbReference>
<dbReference type="InterPro" id="IPR043519">
    <property type="entry name" value="NT_sf"/>
</dbReference>